<accession>A0A6N6VQ33</accession>
<comment type="caution">
    <text evidence="2">The sequence shown here is derived from an EMBL/GenBank/DDBJ whole genome shotgun (WGS) entry which is preliminary data.</text>
</comment>
<reference evidence="2 3" key="1">
    <citation type="submission" date="2019-10" db="EMBL/GenBank/DDBJ databases">
        <title>New species of Slilvanegrellaceae.</title>
        <authorList>
            <person name="Pitt A."/>
            <person name="Hahn M.W."/>
        </authorList>
    </citation>
    <scope>NUCLEOTIDE SEQUENCE [LARGE SCALE GENOMIC DNA]</scope>
    <source>
        <strain evidence="2 3">SP-Ram-0.45-NSY-1</strain>
        <plasmid evidence="2">unnamed</plasmid>
    </source>
</reference>
<gene>
    <name evidence="2" type="ORF">GCL60_16925</name>
</gene>
<dbReference type="RefSeq" id="WP_153417819.1">
    <property type="nucleotide sequence ID" value="NZ_CM018765.1"/>
</dbReference>
<evidence type="ECO:0000313" key="3">
    <source>
        <dbReference type="Proteomes" id="UP000437748"/>
    </source>
</evidence>
<organism evidence="2 3">
    <name type="scientific">Silvanigrella paludirubra</name>
    <dbReference type="NCBI Taxonomy" id="2499159"/>
    <lineage>
        <taxon>Bacteria</taxon>
        <taxon>Pseudomonadati</taxon>
        <taxon>Bdellovibrionota</taxon>
        <taxon>Oligoflexia</taxon>
        <taxon>Silvanigrellales</taxon>
        <taxon>Silvanigrellaceae</taxon>
        <taxon>Silvanigrella</taxon>
    </lineage>
</organism>
<dbReference type="GO" id="GO:0003677">
    <property type="term" value="F:DNA binding"/>
    <property type="evidence" value="ECO:0007669"/>
    <property type="project" value="InterPro"/>
</dbReference>
<evidence type="ECO:0000313" key="2">
    <source>
        <dbReference type="EMBL" id="KAB8035631.1"/>
    </source>
</evidence>
<sequence length="237" mass="28243">MANVKYPEQSKKIKEMRKIVGITALEASDIVHTDLRNWQRWEAGENLIPEAAVDLFCRENGLKYNDYAAPKTKEQIERDRKRLEKFEEYKNKLSEKYGKSDAHALQENEIFDEEIEEISNKRLELRSNLLIKNKINLKKYDERAQKILELFKKNEDLILYVFDQKELEKNDDTILTDRKILSSQDFKTLAYSEKLLIKLARNLWNGEDEVSIFDILEQLDERNFNIFMSVMRSLRDK</sequence>
<dbReference type="EMBL" id="WFLM01000010">
    <property type="protein sequence ID" value="KAB8035631.1"/>
    <property type="molecule type" value="Genomic_DNA"/>
</dbReference>
<keyword evidence="3" id="KW-1185">Reference proteome</keyword>
<dbReference type="SUPFAM" id="SSF47413">
    <property type="entry name" value="lambda repressor-like DNA-binding domains"/>
    <property type="match status" value="1"/>
</dbReference>
<dbReference type="Gene3D" id="1.10.3100.10">
    <property type="entry name" value="Putative cytoplasmic protein"/>
    <property type="match status" value="1"/>
</dbReference>
<feature type="coiled-coil region" evidence="1">
    <location>
        <begin position="76"/>
        <end position="128"/>
    </location>
</feature>
<protein>
    <submittedName>
        <fullName evidence="2">Uncharacterized protein</fullName>
    </submittedName>
</protein>
<proteinExistence type="predicted"/>
<evidence type="ECO:0000256" key="1">
    <source>
        <dbReference type="SAM" id="Coils"/>
    </source>
</evidence>
<dbReference type="InterPro" id="IPR010982">
    <property type="entry name" value="Lambda_DNA-bd_dom_sf"/>
</dbReference>
<keyword evidence="2" id="KW-0614">Plasmid</keyword>
<name>A0A6N6VQ33_9BACT</name>
<dbReference type="Proteomes" id="UP000437748">
    <property type="component" value="Unassembled WGS sequence"/>
</dbReference>
<dbReference type="InterPro" id="IPR027910">
    <property type="entry name" value="YdiL_sf"/>
</dbReference>
<dbReference type="AlphaFoldDB" id="A0A6N6VQ33"/>
<dbReference type="OrthoDB" id="5574138at2"/>
<geneLocation type="plasmid" evidence="2">
    <name>unnamed</name>
</geneLocation>
<keyword evidence="1" id="KW-0175">Coiled coil</keyword>